<protein>
    <submittedName>
        <fullName evidence="2">MbtH family protein</fullName>
    </submittedName>
</protein>
<evidence type="ECO:0000313" key="3">
    <source>
        <dbReference type="Proteomes" id="UP001595833"/>
    </source>
</evidence>
<gene>
    <name evidence="2" type="ORF">ACFPFM_39855</name>
</gene>
<dbReference type="InterPro" id="IPR005153">
    <property type="entry name" value="MbtH-like_dom"/>
</dbReference>
<dbReference type="PANTHER" id="PTHR38444:SF1">
    <property type="entry name" value="ENTEROBACTIN BIOSYNTHESIS PROTEIN YBDZ"/>
    <property type="match status" value="1"/>
</dbReference>
<keyword evidence="3" id="KW-1185">Reference proteome</keyword>
<dbReference type="Pfam" id="PF03621">
    <property type="entry name" value="MbtH"/>
    <property type="match status" value="1"/>
</dbReference>
<dbReference type="InterPro" id="IPR038020">
    <property type="entry name" value="MbtH-like_sf"/>
</dbReference>
<feature type="domain" description="MbtH-like" evidence="1">
    <location>
        <begin position="2"/>
        <end position="52"/>
    </location>
</feature>
<evidence type="ECO:0000313" key="2">
    <source>
        <dbReference type="EMBL" id="MFC5059906.1"/>
    </source>
</evidence>
<sequence length="72" mass="8295">MADEQDDTQRYHVVVNHEEQYSIWRADREPPAGWRTVGVEGSRAECLAHIGSVWTDMRPLSLRKRMAQANAD</sequence>
<comment type="caution">
    <text evidence="2">The sequence shown here is derived from an EMBL/GenBank/DDBJ whole genome shotgun (WGS) entry which is preliminary data.</text>
</comment>
<dbReference type="Proteomes" id="UP001595833">
    <property type="component" value="Unassembled WGS sequence"/>
</dbReference>
<reference evidence="3" key="1">
    <citation type="journal article" date="2019" name="Int. J. Syst. Evol. Microbiol.">
        <title>The Global Catalogue of Microorganisms (GCM) 10K type strain sequencing project: providing services to taxonomists for standard genome sequencing and annotation.</title>
        <authorList>
            <consortium name="The Broad Institute Genomics Platform"/>
            <consortium name="The Broad Institute Genome Sequencing Center for Infectious Disease"/>
            <person name="Wu L."/>
            <person name="Ma J."/>
        </authorList>
    </citation>
    <scope>NUCLEOTIDE SEQUENCE [LARGE SCALE GENOMIC DNA]</scope>
    <source>
        <strain evidence="3">KCTC 12848</strain>
    </source>
</reference>
<dbReference type="Gene3D" id="3.90.820.10">
    <property type="entry name" value="Structural Genomics, Unknown Function 30-nov-00 1gh9 Mol_id"/>
    <property type="match status" value="1"/>
</dbReference>
<name>A0ABV9YH67_9PSEU</name>
<accession>A0ABV9YH67</accession>
<dbReference type="SMART" id="SM00923">
    <property type="entry name" value="MbtH"/>
    <property type="match status" value="1"/>
</dbReference>
<evidence type="ECO:0000259" key="1">
    <source>
        <dbReference type="SMART" id="SM00923"/>
    </source>
</evidence>
<dbReference type="PANTHER" id="PTHR38444">
    <property type="entry name" value="ENTEROBACTIN BIOSYNTHESIS PROTEIN YBDZ"/>
    <property type="match status" value="1"/>
</dbReference>
<organism evidence="2 3">
    <name type="scientific">Saccharothrix xinjiangensis</name>
    <dbReference type="NCBI Taxonomy" id="204798"/>
    <lineage>
        <taxon>Bacteria</taxon>
        <taxon>Bacillati</taxon>
        <taxon>Actinomycetota</taxon>
        <taxon>Actinomycetes</taxon>
        <taxon>Pseudonocardiales</taxon>
        <taxon>Pseudonocardiaceae</taxon>
        <taxon>Saccharothrix</taxon>
    </lineage>
</organism>
<dbReference type="SUPFAM" id="SSF160582">
    <property type="entry name" value="MbtH-like"/>
    <property type="match status" value="1"/>
</dbReference>
<dbReference type="EMBL" id="JBHSJB010000050">
    <property type="protein sequence ID" value="MFC5059906.1"/>
    <property type="molecule type" value="Genomic_DNA"/>
</dbReference>
<dbReference type="RefSeq" id="WP_344042473.1">
    <property type="nucleotide sequence ID" value="NZ_BAAAKE010000034.1"/>
</dbReference>
<proteinExistence type="predicted"/>
<dbReference type="InterPro" id="IPR037407">
    <property type="entry name" value="MLP_fam"/>
</dbReference>